<dbReference type="SMART" id="SM00822">
    <property type="entry name" value="PKS_KR"/>
    <property type="match status" value="1"/>
</dbReference>
<evidence type="ECO:0000256" key="1">
    <source>
        <dbReference type="ARBA" id="ARBA00006484"/>
    </source>
</evidence>
<organism evidence="6 7">
    <name type="scientific">Sporobacter termitidis DSM 10068</name>
    <dbReference type="NCBI Taxonomy" id="1123282"/>
    <lineage>
        <taxon>Bacteria</taxon>
        <taxon>Bacillati</taxon>
        <taxon>Bacillota</taxon>
        <taxon>Clostridia</taxon>
        <taxon>Eubacteriales</taxon>
        <taxon>Oscillospiraceae</taxon>
        <taxon>Sporobacter</taxon>
    </lineage>
</organism>
<feature type="domain" description="Ketoreductase" evidence="5">
    <location>
        <begin position="3"/>
        <end position="173"/>
    </location>
</feature>
<dbReference type="PRINTS" id="PR00080">
    <property type="entry name" value="SDRFAMILY"/>
</dbReference>
<dbReference type="Pfam" id="PF00106">
    <property type="entry name" value="adh_short"/>
    <property type="match status" value="1"/>
</dbReference>
<dbReference type="PANTHER" id="PTHR43391">
    <property type="entry name" value="RETINOL DEHYDROGENASE-RELATED"/>
    <property type="match status" value="1"/>
</dbReference>
<dbReference type="PRINTS" id="PR00081">
    <property type="entry name" value="GDHRDH"/>
</dbReference>
<evidence type="ECO:0000256" key="2">
    <source>
        <dbReference type="ARBA" id="ARBA00022857"/>
    </source>
</evidence>
<evidence type="ECO:0000256" key="4">
    <source>
        <dbReference type="RuleBase" id="RU000363"/>
    </source>
</evidence>
<dbReference type="AlphaFoldDB" id="A0A1M5YAE8"/>
<evidence type="ECO:0000259" key="5">
    <source>
        <dbReference type="SMART" id="SM00822"/>
    </source>
</evidence>
<dbReference type="PROSITE" id="PS00061">
    <property type="entry name" value="ADH_SHORT"/>
    <property type="match status" value="1"/>
</dbReference>
<evidence type="ECO:0000313" key="7">
    <source>
        <dbReference type="Proteomes" id="UP000183995"/>
    </source>
</evidence>
<evidence type="ECO:0000313" key="6">
    <source>
        <dbReference type="EMBL" id="SHI08483.1"/>
    </source>
</evidence>
<accession>A0A1M5YAE8</accession>
<keyword evidence="7" id="KW-1185">Reference proteome</keyword>
<protein>
    <submittedName>
        <fullName evidence="6">Short-chain dehydrogenase</fullName>
    </submittedName>
</protein>
<comment type="similarity">
    <text evidence="1 4">Belongs to the short-chain dehydrogenases/reductases (SDR) family.</text>
</comment>
<keyword evidence="3" id="KW-0560">Oxidoreductase</keyword>
<reference evidence="6 7" key="1">
    <citation type="submission" date="2016-11" db="EMBL/GenBank/DDBJ databases">
        <authorList>
            <person name="Jaros S."/>
            <person name="Januszkiewicz K."/>
            <person name="Wedrychowicz H."/>
        </authorList>
    </citation>
    <scope>NUCLEOTIDE SEQUENCE [LARGE SCALE GENOMIC DNA]</scope>
    <source>
        <strain evidence="6 7">DSM 10068</strain>
    </source>
</reference>
<dbReference type="EMBL" id="FQXV01000007">
    <property type="protein sequence ID" value="SHI08483.1"/>
    <property type="molecule type" value="Genomic_DNA"/>
</dbReference>
<dbReference type="SUPFAM" id="SSF51735">
    <property type="entry name" value="NAD(P)-binding Rossmann-fold domains"/>
    <property type="match status" value="1"/>
</dbReference>
<proteinExistence type="inferred from homology"/>
<dbReference type="RefSeq" id="WP_073079113.1">
    <property type="nucleotide sequence ID" value="NZ_FQXV01000007.1"/>
</dbReference>
<dbReference type="STRING" id="1123282.SAMN02745823_02351"/>
<sequence length="261" mass="28055">MDKVVLLTGGSKGIGFATARKFAEKGCRVYEISRHEAANPGVSHLTGDVTDKSSVEAAVQTVVGREGRIDILVCNAGTVLSGAIEFTELENIRMLMDLNFYGMVNAVCAVLPYMRKAGAGRIVCLSSMAAPFPIPFQAYYSASKAAVVAFASALGNEVKKFGVSVCYVMPGDTKTEPVRHKFHAGDDVYGGMIGRSVAVMERDEANGMPPEKVGDVISNIALKSRVRPAYSIGLMSKLELFLKRVVTESFAHKIVGMMYVK</sequence>
<dbReference type="InterPro" id="IPR036291">
    <property type="entry name" value="NAD(P)-bd_dom_sf"/>
</dbReference>
<dbReference type="InterPro" id="IPR020904">
    <property type="entry name" value="Sc_DH/Rdtase_CS"/>
</dbReference>
<dbReference type="Proteomes" id="UP000183995">
    <property type="component" value="Unassembled WGS sequence"/>
</dbReference>
<keyword evidence="2" id="KW-0521">NADP</keyword>
<evidence type="ECO:0000256" key="3">
    <source>
        <dbReference type="ARBA" id="ARBA00023002"/>
    </source>
</evidence>
<dbReference type="PANTHER" id="PTHR43391:SF14">
    <property type="entry name" value="DEHYDROGENASE_REDUCTASE SDR FAMILY PROTEIN 7-LIKE"/>
    <property type="match status" value="1"/>
</dbReference>
<dbReference type="GO" id="GO:0016491">
    <property type="term" value="F:oxidoreductase activity"/>
    <property type="evidence" value="ECO:0007669"/>
    <property type="project" value="UniProtKB-KW"/>
</dbReference>
<dbReference type="Gene3D" id="3.40.50.720">
    <property type="entry name" value="NAD(P)-binding Rossmann-like Domain"/>
    <property type="match status" value="1"/>
</dbReference>
<dbReference type="InterPro" id="IPR057326">
    <property type="entry name" value="KR_dom"/>
</dbReference>
<gene>
    <name evidence="6" type="ORF">SAMN02745823_02351</name>
</gene>
<dbReference type="OrthoDB" id="9803333at2"/>
<name>A0A1M5YAE8_9FIRM</name>
<dbReference type="InterPro" id="IPR002347">
    <property type="entry name" value="SDR_fam"/>
</dbReference>